<accession>X1JZN8</accession>
<dbReference type="InterPro" id="IPR027413">
    <property type="entry name" value="GROEL-like_equatorial_sf"/>
</dbReference>
<dbReference type="EMBL" id="BARU01036007">
    <property type="protein sequence ID" value="GAH86900.1"/>
    <property type="molecule type" value="Genomic_DNA"/>
</dbReference>
<sequence>VVLDKSFGTPAITNDGVSIAKEIEVKDKFENMGVELAKEVAEKTNDVAGDGTTTAVVLAQAMIEEGLKNVTAGSDPLEIKKGIDKAVKATVESFKKIKKPVKSKKEISQVATIASEDEEVGNMLADVMEQVGKDGVVTVEESQTFGLSKELVEGMQFDNGYISPYMITNAERMEAEYKEPYILITDQKISAINDILPLLEKLSQSGKKDLVIIAEELDGEALATLVVNKLRGTFNALAVKAPGFGDKKEEMLQ</sequence>
<proteinExistence type="inferred from homology"/>
<dbReference type="GO" id="GO:0140662">
    <property type="term" value="F:ATP-dependent protein folding chaperone"/>
    <property type="evidence" value="ECO:0007669"/>
    <property type="project" value="InterPro"/>
</dbReference>
<dbReference type="GO" id="GO:0042026">
    <property type="term" value="P:protein refolding"/>
    <property type="evidence" value="ECO:0007669"/>
    <property type="project" value="InterPro"/>
</dbReference>
<feature type="non-terminal residue" evidence="3">
    <location>
        <position position="1"/>
    </location>
</feature>
<evidence type="ECO:0000313" key="3">
    <source>
        <dbReference type="EMBL" id="GAH86900.1"/>
    </source>
</evidence>
<feature type="non-terminal residue" evidence="3">
    <location>
        <position position="253"/>
    </location>
</feature>
<dbReference type="FunFam" id="3.50.7.10:FF:000001">
    <property type="entry name" value="60 kDa chaperonin"/>
    <property type="match status" value="1"/>
</dbReference>
<dbReference type="InterPro" id="IPR027409">
    <property type="entry name" value="GroEL-like_apical_dom_sf"/>
</dbReference>
<dbReference type="GO" id="GO:0005524">
    <property type="term" value="F:ATP binding"/>
    <property type="evidence" value="ECO:0007669"/>
    <property type="project" value="InterPro"/>
</dbReference>
<dbReference type="SUPFAM" id="SSF48592">
    <property type="entry name" value="GroEL equatorial domain-like"/>
    <property type="match status" value="1"/>
</dbReference>
<dbReference type="InterPro" id="IPR002423">
    <property type="entry name" value="Cpn60/GroEL/TCP-1"/>
</dbReference>
<comment type="caution">
    <text evidence="3">The sequence shown here is derived from an EMBL/GenBank/DDBJ whole genome shotgun (WGS) entry which is preliminary data.</text>
</comment>
<name>X1JZN8_9ZZZZ</name>
<comment type="similarity">
    <text evidence="1">Belongs to the chaperonin (HSP60) family.</text>
</comment>
<dbReference type="AlphaFoldDB" id="X1JZN8"/>
<organism evidence="3">
    <name type="scientific">marine sediment metagenome</name>
    <dbReference type="NCBI Taxonomy" id="412755"/>
    <lineage>
        <taxon>unclassified sequences</taxon>
        <taxon>metagenomes</taxon>
        <taxon>ecological metagenomes</taxon>
    </lineage>
</organism>
<dbReference type="InterPro" id="IPR001844">
    <property type="entry name" value="Cpn60/GroEL"/>
</dbReference>
<keyword evidence="2" id="KW-0143">Chaperone</keyword>
<dbReference type="Gene3D" id="3.50.7.10">
    <property type="entry name" value="GroEL"/>
    <property type="match status" value="1"/>
</dbReference>
<evidence type="ECO:0008006" key="4">
    <source>
        <dbReference type="Google" id="ProtNLM"/>
    </source>
</evidence>
<reference evidence="3" key="1">
    <citation type="journal article" date="2014" name="Front. Microbiol.">
        <title>High frequency of phylogenetically diverse reductive dehalogenase-homologous genes in deep subseafloor sedimentary metagenomes.</title>
        <authorList>
            <person name="Kawai M."/>
            <person name="Futagami T."/>
            <person name="Toyoda A."/>
            <person name="Takaki Y."/>
            <person name="Nishi S."/>
            <person name="Hori S."/>
            <person name="Arai W."/>
            <person name="Tsubouchi T."/>
            <person name="Morono Y."/>
            <person name="Uchiyama I."/>
            <person name="Ito T."/>
            <person name="Fujiyama A."/>
            <person name="Inagaki F."/>
            <person name="Takami H."/>
        </authorList>
    </citation>
    <scope>NUCLEOTIDE SEQUENCE</scope>
    <source>
        <strain evidence="3">Expedition CK06-06</strain>
    </source>
</reference>
<protein>
    <recommendedName>
        <fullName evidence="4">60 kDa chaperonin</fullName>
    </recommendedName>
</protein>
<dbReference type="Gene3D" id="1.10.560.10">
    <property type="entry name" value="GroEL-like equatorial domain"/>
    <property type="match status" value="1"/>
</dbReference>
<evidence type="ECO:0000256" key="2">
    <source>
        <dbReference type="ARBA" id="ARBA00023186"/>
    </source>
</evidence>
<gene>
    <name evidence="3" type="ORF">S03H2_56305</name>
</gene>
<dbReference type="PANTHER" id="PTHR45633">
    <property type="entry name" value="60 KDA HEAT SHOCK PROTEIN, MITOCHONDRIAL"/>
    <property type="match status" value="1"/>
</dbReference>
<dbReference type="PRINTS" id="PR00298">
    <property type="entry name" value="CHAPERONIN60"/>
</dbReference>
<evidence type="ECO:0000256" key="1">
    <source>
        <dbReference type="ARBA" id="ARBA00006607"/>
    </source>
</evidence>
<dbReference type="NCBIfam" id="NF009487">
    <property type="entry name" value="PRK12849.1"/>
    <property type="match status" value="1"/>
</dbReference>
<dbReference type="Pfam" id="PF00118">
    <property type="entry name" value="Cpn60_TCP1"/>
    <property type="match status" value="1"/>
</dbReference>